<protein>
    <submittedName>
        <fullName evidence="2">Structural polyprotein</fullName>
    </submittedName>
</protein>
<dbReference type="EMBL" id="KX907131">
    <property type="protein sequence ID" value="APQ43036.1"/>
    <property type="molecule type" value="Genomic_RNA"/>
</dbReference>
<feature type="compositionally biased region" description="Low complexity" evidence="1">
    <location>
        <begin position="173"/>
        <end position="198"/>
    </location>
</feature>
<feature type="compositionally biased region" description="Polar residues" evidence="1">
    <location>
        <begin position="320"/>
        <end position="329"/>
    </location>
</feature>
<feature type="region of interest" description="Disordered" evidence="1">
    <location>
        <begin position="129"/>
        <end position="198"/>
    </location>
</feature>
<reference evidence="2" key="1">
    <citation type="submission" date="2016-09" db="EMBL/GenBank/DDBJ databases">
        <authorList>
            <person name="Capua I."/>
            <person name="De Benedictis P."/>
            <person name="Joannis T."/>
            <person name="Lombin L.H."/>
            <person name="Cattoli G."/>
        </authorList>
    </citation>
    <scope>NUCLEOTIDE SEQUENCE</scope>
    <source>
        <strain evidence="2">16715_30</strain>
    </source>
</reference>
<feature type="region of interest" description="Disordered" evidence="1">
    <location>
        <begin position="275"/>
        <end position="329"/>
    </location>
</feature>
<name>A0A1L6BZZ9_9VIRU</name>
<evidence type="ECO:0000313" key="2">
    <source>
        <dbReference type="EMBL" id="APQ43036.1"/>
    </source>
</evidence>
<feature type="region of interest" description="Disordered" evidence="1">
    <location>
        <begin position="427"/>
        <end position="474"/>
    </location>
</feature>
<feature type="compositionally biased region" description="Polar residues" evidence="1">
    <location>
        <begin position="26"/>
        <end position="39"/>
    </location>
</feature>
<feature type="compositionally biased region" description="Polar residues" evidence="1">
    <location>
        <begin position="47"/>
        <end position="56"/>
    </location>
</feature>
<organism evidence="2">
    <name type="scientific">Bastrovirus/VietNam/Bat/16715_30</name>
    <dbReference type="NCBI Taxonomy" id="1906171"/>
    <lineage>
        <taxon>Viruses</taxon>
        <taxon>Riboviria</taxon>
        <taxon>Orthornavirae</taxon>
        <taxon>Pisuviricota</taxon>
        <taxon>Stelpaviricetes</taxon>
        <taxon>Stellavirales</taxon>
        <taxon>Astroviridae</taxon>
        <taxon>Bastrovirus BAS-2</taxon>
    </lineage>
</organism>
<accession>A0A1L6BZZ9</accession>
<feature type="region of interest" description="Disordered" evidence="1">
    <location>
        <begin position="1"/>
        <end position="71"/>
    </location>
</feature>
<feature type="compositionally biased region" description="Low complexity" evidence="1">
    <location>
        <begin position="310"/>
        <end position="319"/>
    </location>
</feature>
<feature type="compositionally biased region" description="Polar residues" evidence="1">
    <location>
        <begin position="129"/>
        <end position="140"/>
    </location>
</feature>
<sequence>MQRRTNASRALRPKSAAQRSRRLGPQPSTSAPSMVSPLTASPVCPTPSCTPRSSATWMPLRPPTPPRSARRSTLCTACIPRSSSCILWWVPRVLQAPSASAHFSWIPPLDCRRLSTAWRRASTAQCRSASRAGSNRSCPSATPLGCSPTRRRTPVRRPSGPRSKCSSSAGPQTSTPTRTTPRPSGGSPSLSRTSLPTTGLTCSWQSSLQPARSTLSRCQRTKRVTWSSRLVSQCSVPAFTQRRLELPTLSCPSWTWPEAWPLRFQSSVPCSTRVSRFSNRSSRAKGKPAKRTNTSCADRSMRPKPRMRSRSPTSLTTPTQVTSASSNSPLPTWEQLVQLDLHLNPHLVCQSSRARRSTWTTCPPSILASPSRLGLPPSAASLRLIQGNSHCIYSTRCAGPTTTSLHRTSRGYTRPGNSLAFRANTFGSGPSVPAAPPTVRMPSSRTLPAQPHLGRRGSLAPRRRSRLTPGSCQR</sequence>
<proteinExistence type="predicted"/>
<evidence type="ECO:0000256" key="1">
    <source>
        <dbReference type="SAM" id="MobiDB-lite"/>
    </source>
</evidence>